<protein>
    <submittedName>
        <fullName evidence="2">Nucleoside-diphosphate-sugar epimerase</fullName>
    </submittedName>
</protein>
<feature type="domain" description="Ketoreductase" evidence="1">
    <location>
        <begin position="7"/>
        <end position="148"/>
    </location>
</feature>
<evidence type="ECO:0000259" key="1">
    <source>
        <dbReference type="SMART" id="SM00822"/>
    </source>
</evidence>
<name>A0A7W6G684_9SPHN</name>
<dbReference type="Proteomes" id="UP000548867">
    <property type="component" value="Unassembled WGS sequence"/>
</dbReference>
<gene>
    <name evidence="2" type="ORF">GGR38_001982</name>
</gene>
<organism evidence="2 3">
    <name type="scientific">Novosphingobium sediminicola</name>
    <dbReference type="NCBI Taxonomy" id="563162"/>
    <lineage>
        <taxon>Bacteria</taxon>
        <taxon>Pseudomonadati</taxon>
        <taxon>Pseudomonadota</taxon>
        <taxon>Alphaproteobacteria</taxon>
        <taxon>Sphingomonadales</taxon>
        <taxon>Sphingomonadaceae</taxon>
        <taxon>Novosphingobium</taxon>
    </lineage>
</organism>
<dbReference type="RefSeq" id="WP_183624981.1">
    <property type="nucleotide sequence ID" value="NZ_JACIDX010000006.1"/>
</dbReference>
<dbReference type="GO" id="GO:0004029">
    <property type="term" value="F:aldehyde dehydrogenase (NAD+) activity"/>
    <property type="evidence" value="ECO:0007669"/>
    <property type="project" value="TreeGrafter"/>
</dbReference>
<dbReference type="SUPFAM" id="SSF51735">
    <property type="entry name" value="NAD(P)-binding Rossmann-fold domains"/>
    <property type="match status" value="1"/>
</dbReference>
<reference evidence="2 3" key="1">
    <citation type="submission" date="2020-08" db="EMBL/GenBank/DDBJ databases">
        <title>Genomic Encyclopedia of Type Strains, Phase IV (KMG-IV): sequencing the most valuable type-strain genomes for metagenomic binning, comparative biology and taxonomic classification.</title>
        <authorList>
            <person name="Goeker M."/>
        </authorList>
    </citation>
    <scope>NUCLEOTIDE SEQUENCE [LARGE SCALE GENOMIC DNA]</scope>
    <source>
        <strain evidence="2 3">DSM 27057</strain>
    </source>
</reference>
<dbReference type="PANTHER" id="PTHR48079:SF6">
    <property type="entry name" value="NAD(P)-BINDING DOMAIN-CONTAINING PROTEIN-RELATED"/>
    <property type="match status" value="1"/>
</dbReference>
<accession>A0A7W6G684</accession>
<dbReference type="InterPro" id="IPR036291">
    <property type="entry name" value="NAD(P)-bd_dom_sf"/>
</dbReference>
<keyword evidence="3" id="KW-1185">Reference proteome</keyword>
<dbReference type="EMBL" id="JACIDX010000006">
    <property type="protein sequence ID" value="MBB3955033.1"/>
    <property type="molecule type" value="Genomic_DNA"/>
</dbReference>
<dbReference type="InterPro" id="IPR001509">
    <property type="entry name" value="Epimerase_deHydtase"/>
</dbReference>
<dbReference type="PANTHER" id="PTHR48079">
    <property type="entry name" value="PROTEIN YEEZ"/>
    <property type="match status" value="1"/>
</dbReference>
<proteinExistence type="predicted"/>
<dbReference type="InterPro" id="IPR051783">
    <property type="entry name" value="NAD(P)-dependent_oxidoreduct"/>
</dbReference>
<dbReference type="Pfam" id="PF01370">
    <property type="entry name" value="Epimerase"/>
    <property type="match status" value="1"/>
</dbReference>
<dbReference type="GO" id="GO:0005737">
    <property type="term" value="C:cytoplasm"/>
    <property type="evidence" value="ECO:0007669"/>
    <property type="project" value="TreeGrafter"/>
</dbReference>
<sequence>MVRKDRALVALTGGTGFVGQMVLELARSRGIAVQALARRAQAPQDHVAWVAGDLSTRGALDDLVRGTEAVIHVAGLVNAADPQEFERANVLGTMNMIEAARAAGVPRFIFVSSLSAREPDLSAYGASKARAEMLVKASGLDWTIVRPPAVYGPRDAEMFELFRAAKWGVVPVPAGGRASMIHVEDLARLLLALIPGGMAVNGHTFEPDDGVPGGWSHVDMARAIGAALGKRPWVISLRPGFLRLGARIDGMLRGAKAKLTPDRVGYMTHPDWVVSPDAAPPPELWRALIETRGGLTGTAEWYRREGWL</sequence>
<evidence type="ECO:0000313" key="3">
    <source>
        <dbReference type="Proteomes" id="UP000548867"/>
    </source>
</evidence>
<dbReference type="SMART" id="SM00822">
    <property type="entry name" value="PKS_KR"/>
    <property type="match status" value="1"/>
</dbReference>
<dbReference type="AlphaFoldDB" id="A0A7W6G684"/>
<comment type="caution">
    <text evidence="2">The sequence shown here is derived from an EMBL/GenBank/DDBJ whole genome shotgun (WGS) entry which is preliminary data.</text>
</comment>
<dbReference type="Gene3D" id="3.40.50.720">
    <property type="entry name" value="NAD(P)-binding Rossmann-like Domain"/>
    <property type="match status" value="1"/>
</dbReference>
<evidence type="ECO:0000313" key="2">
    <source>
        <dbReference type="EMBL" id="MBB3955033.1"/>
    </source>
</evidence>
<dbReference type="InterPro" id="IPR057326">
    <property type="entry name" value="KR_dom"/>
</dbReference>